<protein>
    <recommendedName>
        <fullName evidence="5">Dioxygenase</fullName>
        <ecNumber evidence="5">1.13.11.-</ecNumber>
    </recommendedName>
</protein>
<sequence length="473" mass="52694">MAMVSEIPAGSGLQRLVQPLGEEVALDSVPVEGDVPSWLEGTLVRNGPAHFGPARHLFDGLAMLHKFAFTDGRVSYANRFLRTRAYQSLREDGRIGYREFASDPCRRLTAPIASLFRQVFTDNANVNVVRIGAQLAALTETPLPIAFDPDTLETLGVAYDPPGRWVRSPTAHPHFDSAGAMITMQVHFGPRSSYRVYRQTANGFHLLAKVPVREPAYMHSFTLTERHVILTEIPFTVRPLDLAAARRPFIENYRWRPDRPTRFIVLDRHTGRERGRWDAEPVFCFHHVNAYDEPDGAITIDLCAYPDPALIDTLYLHTLAAGRTPIPTGRLRRYRLEPGGRTTERSPVDVPFEWPRTNYAVANARPYRYAYGAGAKDASNGEPITTITKLDLHEGEPTHWADGSSFTGEPVFVPRPGADAEDDGAVLAIVFDPARDGSFLLILDACDLSELARVQAPHRMPFGFHGDYFPGTP</sequence>
<keyword evidence="4 5" id="KW-0408">Iron</keyword>
<dbReference type="EC" id="1.13.11.-" evidence="5"/>
<evidence type="ECO:0000256" key="1">
    <source>
        <dbReference type="ARBA" id="ARBA00006787"/>
    </source>
</evidence>
<dbReference type="EMBL" id="BAAATD010000016">
    <property type="protein sequence ID" value="GAA2632161.1"/>
    <property type="molecule type" value="Genomic_DNA"/>
</dbReference>
<reference evidence="6 7" key="1">
    <citation type="journal article" date="2019" name="Int. J. Syst. Evol. Microbiol.">
        <title>The Global Catalogue of Microorganisms (GCM) 10K type strain sequencing project: providing services to taxonomists for standard genome sequencing and annotation.</title>
        <authorList>
            <consortium name="The Broad Institute Genomics Platform"/>
            <consortium name="The Broad Institute Genome Sequencing Center for Infectious Disease"/>
            <person name="Wu L."/>
            <person name="Ma J."/>
        </authorList>
    </citation>
    <scope>NUCLEOTIDE SEQUENCE [LARGE SCALE GENOMIC DNA]</scope>
    <source>
        <strain evidence="6 7">JCM 6833</strain>
    </source>
</reference>
<keyword evidence="3 5" id="KW-0560">Oxidoreductase</keyword>
<dbReference type="PANTHER" id="PTHR10543:SF24">
    <property type="entry name" value="CAROTENOID ISOMEROOXYGENASE"/>
    <property type="match status" value="1"/>
</dbReference>
<comment type="caution">
    <text evidence="6">The sequence shown here is derived from an EMBL/GenBank/DDBJ whole genome shotgun (WGS) entry which is preliminary data.</text>
</comment>
<evidence type="ECO:0000256" key="3">
    <source>
        <dbReference type="ARBA" id="ARBA00023002"/>
    </source>
</evidence>
<keyword evidence="5" id="KW-0223">Dioxygenase</keyword>
<dbReference type="Pfam" id="PF03055">
    <property type="entry name" value="RPE65"/>
    <property type="match status" value="1"/>
</dbReference>
<dbReference type="InterPro" id="IPR004294">
    <property type="entry name" value="Carotenoid_Oase"/>
</dbReference>
<comment type="similarity">
    <text evidence="1 5">Belongs to the carotenoid oxygenase family.</text>
</comment>
<keyword evidence="2 5" id="KW-0479">Metal-binding</keyword>
<evidence type="ECO:0000313" key="6">
    <source>
        <dbReference type="EMBL" id="GAA2632161.1"/>
    </source>
</evidence>
<comment type="cofactor">
    <cofactor evidence="5">
        <name>Fe(2+)</name>
        <dbReference type="ChEBI" id="CHEBI:29033"/>
    </cofactor>
    <text evidence="5">Binds 1 Fe(2+) ion per subunit.</text>
</comment>
<proteinExistence type="inferred from homology"/>
<keyword evidence="7" id="KW-1185">Reference proteome</keyword>
<accession>A0ABN3QQU2</accession>
<evidence type="ECO:0000256" key="4">
    <source>
        <dbReference type="ARBA" id="ARBA00023004"/>
    </source>
</evidence>
<evidence type="ECO:0000313" key="7">
    <source>
        <dbReference type="Proteomes" id="UP001501509"/>
    </source>
</evidence>
<gene>
    <name evidence="6" type="ORF">GCM10010411_83040</name>
</gene>
<evidence type="ECO:0000256" key="5">
    <source>
        <dbReference type="RuleBase" id="RU364048"/>
    </source>
</evidence>
<evidence type="ECO:0000256" key="2">
    <source>
        <dbReference type="ARBA" id="ARBA00022723"/>
    </source>
</evidence>
<organism evidence="6 7">
    <name type="scientific">Actinomadura fulvescens</name>
    <dbReference type="NCBI Taxonomy" id="46160"/>
    <lineage>
        <taxon>Bacteria</taxon>
        <taxon>Bacillati</taxon>
        <taxon>Actinomycetota</taxon>
        <taxon>Actinomycetes</taxon>
        <taxon>Streptosporangiales</taxon>
        <taxon>Thermomonosporaceae</taxon>
        <taxon>Actinomadura</taxon>
    </lineage>
</organism>
<dbReference type="PANTHER" id="PTHR10543">
    <property type="entry name" value="BETA-CAROTENE DIOXYGENASE"/>
    <property type="match status" value="1"/>
</dbReference>
<name>A0ABN3QQU2_9ACTN</name>
<dbReference type="Proteomes" id="UP001501509">
    <property type="component" value="Unassembled WGS sequence"/>
</dbReference>